<dbReference type="InterPro" id="IPR036259">
    <property type="entry name" value="MFS_trans_sf"/>
</dbReference>
<dbReference type="Pfam" id="PF07690">
    <property type="entry name" value="MFS_1"/>
    <property type="match status" value="1"/>
</dbReference>
<feature type="transmembrane region" description="Helical" evidence="6">
    <location>
        <begin position="264"/>
        <end position="283"/>
    </location>
</feature>
<keyword evidence="4 6" id="KW-1133">Transmembrane helix</keyword>
<reference evidence="8 9" key="1">
    <citation type="submission" date="2024-11" db="EMBL/GenBank/DDBJ databases">
        <title>The Natural Products Discovery Center: Release of the First 8490 Sequenced Strains for Exploring Actinobacteria Biosynthetic Diversity.</title>
        <authorList>
            <person name="Kalkreuter E."/>
            <person name="Kautsar S.A."/>
            <person name="Yang D."/>
            <person name="Bader C.D."/>
            <person name="Teijaro C.N."/>
            <person name="Fluegel L."/>
            <person name="Davis C.M."/>
            <person name="Simpson J.R."/>
            <person name="Lauterbach L."/>
            <person name="Steele A.D."/>
            <person name="Gui C."/>
            <person name="Meng S."/>
            <person name="Li G."/>
            <person name="Viehrig K."/>
            <person name="Ye F."/>
            <person name="Su P."/>
            <person name="Kiefer A.F."/>
            <person name="Nichols A."/>
            <person name="Cepeda A.J."/>
            <person name="Yan W."/>
            <person name="Fan B."/>
            <person name="Jiang Y."/>
            <person name="Adhikari A."/>
            <person name="Zheng C.-J."/>
            <person name="Schuster L."/>
            <person name="Cowan T.M."/>
            <person name="Smanski M.J."/>
            <person name="Chevrette M.G."/>
            <person name="De Carvalho L.P.S."/>
            <person name="Shen B."/>
        </authorList>
    </citation>
    <scope>NUCLEOTIDE SEQUENCE [LARGE SCALE GENOMIC DNA]</scope>
    <source>
        <strain evidence="8 9">NPDC020863</strain>
    </source>
</reference>
<feature type="transmembrane region" description="Helical" evidence="6">
    <location>
        <begin position="81"/>
        <end position="104"/>
    </location>
</feature>
<feature type="transmembrane region" description="Helical" evidence="6">
    <location>
        <begin position="48"/>
        <end position="69"/>
    </location>
</feature>
<feature type="transmembrane region" description="Helical" evidence="6">
    <location>
        <begin position="351"/>
        <end position="372"/>
    </location>
</feature>
<gene>
    <name evidence="8" type="ORF">ACI2L5_47080</name>
</gene>
<dbReference type="InterPro" id="IPR050189">
    <property type="entry name" value="MFS_Efflux_Transporters"/>
</dbReference>
<dbReference type="InterPro" id="IPR011701">
    <property type="entry name" value="MFS"/>
</dbReference>
<dbReference type="Gene3D" id="1.20.1250.20">
    <property type="entry name" value="MFS general substrate transporter like domains"/>
    <property type="match status" value="1"/>
</dbReference>
<evidence type="ECO:0000256" key="5">
    <source>
        <dbReference type="ARBA" id="ARBA00023136"/>
    </source>
</evidence>
<feature type="transmembrane region" description="Helical" evidence="6">
    <location>
        <begin position="175"/>
        <end position="197"/>
    </location>
</feature>
<dbReference type="PROSITE" id="PS50850">
    <property type="entry name" value="MFS"/>
    <property type="match status" value="1"/>
</dbReference>
<keyword evidence="3 6" id="KW-0812">Transmembrane</keyword>
<feature type="transmembrane region" description="Helical" evidence="6">
    <location>
        <begin position="295"/>
        <end position="315"/>
    </location>
</feature>
<keyword evidence="2" id="KW-1003">Cell membrane</keyword>
<comment type="subcellular location">
    <subcellularLocation>
        <location evidence="1">Cell membrane</location>
        <topology evidence="1">Multi-pass membrane protein</topology>
    </subcellularLocation>
</comment>
<accession>A0ABW8M3I4</accession>
<dbReference type="PANTHER" id="PTHR43124:SF3">
    <property type="entry name" value="CHLORAMPHENICOL EFFLUX PUMP RV0191"/>
    <property type="match status" value="1"/>
</dbReference>
<feature type="domain" description="Major facilitator superfamily (MFS) profile" evidence="7">
    <location>
        <begin position="47"/>
        <end position="440"/>
    </location>
</feature>
<comment type="caution">
    <text evidence="8">The sequence shown here is derived from an EMBL/GenBank/DDBJ whole genome shotgun (WGS) entry which is preliminary data.</text>
</comment>
<keyword evidence="9" id="KW-1185">Reference proteome</keyword>
<feature type="transmembrane region" description="Helical" evidence="6">
    <location>
        <begin position="142"/>
        <end position="163"/>
    </location>
</feature>
<feature type="transmembrane region" description="Helical" evidence="6">
    <location>
        <begin position="324"/>
        <end position="345"/>
    </location>
</feature>
<feature type="transmembrane region" description="Helical" evidence="6">
    <location>
        <begin position="384"/>
        <end position="405"/>
    </location>
</feature>
<dbReference type="SUPFAM" id="SSF103473">
    <property type="entry name" value="MFS general substrate transporter"/>
    <property type="match status" value="1"/>
</dbReference>
<dbReference type="Proteomes" id="UP001620295">
    <property type="component" value="Unassembled WGS sequence"/>
</dbReference>
<feature type="transmembrane region" description="Helical" evidence="6">
    <location>
        <begin position="203"/>
        <end position="221"/>
    </location>
</feature>
<feature type="transmembrane region" description="Helical" evidence="6">
    <location>
        <begin position="417"/>
        <end position="435"/>
    </location>
</feature>
<evidence type="ECO:0000259" key="7">
    <source>
        <dbReference type="PROSITE" id="PS50850"/>
    </source>
</evidence>
<evidence type="ECO:0000256" key="1">
    <source>
        <dbReference type="ARBA" id="ARBA00004651"/>
    </source>
</evidence>
<dbReference type="PANTHER" id="PTHR43124">
    <property type="entry name" value="PURINE EFFLUX PUMP PBUE"/>
    <property type="match status" value="1"/>
</dbReference>
<evidence type="ECO:0000256" key="2">
    <source>
        <dbReference type="ARBA" id="ARBA00022475"/>
    </source>
</evidence>
<keyword evidence="5 6" id="KW-0472">Membrane</keyword>
<dbReference type="PROSITE" id="PS00356">
    <property type="entry name" value="HTH_LACI_1"/>
    <property type="match status" value="1"/>
</dbReference>
<name>A0ABW8M3I4_9ACTN</name>
<evidence type="ECO:0000256" key="6">
    <source>
        <dbReference type="SAM" id="Phobius"/>
    </source>
</evidence>
<evidence type="ECO:0000256" key="4">
    <source>
        <dbReference type="ARBA" id="ARBA00022989"/>
    </source>
</evidence>
<proteinExistence type="predicted"/>
<dbReference type="CDD" id="cd17324">
    <property type="entry name" value="MFS_NepI_like"/>
    <property type="match status" value="1"/>
</dbReference>
<organism evidence="8 9">
    <name type="scientific">Streptomyces milbemycinicus</name>
    <dbReference type="NCBI Taxonomy" id="476552"/>
    <lineage>
        <taxon>Bacteria</taxon>
        <taxon>Bacillati</taxon>
        <taxon>Actinomycetota</taxon>
        <taxon>Actinomycetes</taxon>
        <taxon>Kitasatosporales</taxon>
        <taxon>Streptomycetaceae</taxon>
        <taxon>Streptomyces</taxon>
    </lineage>
</organism>
<evidence type="ECO:0000313" key="9">
    <source>
        <dbReference type="Proteomes" id="UP001620295"/>
    </source>
</evidence>
<feature type="transmembrane region" description="Helical" evidence="6">
    <location>
        <begin position="111"/>
        <end position="130"/>
    </location>
</feature>
<dbReference type="InterPro" id="IPR020846">
    <property type="entry name" value="MFS_dom"/>
</dbReference>
<evidence type="ECO:0000313" key="8">
    <source>
        <dbReference type="EMBL" id="MFK4272398.1"/>
    </source>
</evidence>
<sequence length="443" mass="44229">MDASATSPESLTSATDTAMDLAAAAHSATDTSGNTPARPEPRAGSATLAVLTLCAFTLGTGEIMIAGLLPDIAADAGVSLSTAGLLVSVFAATVVVGGPVLALTTSAVGRVRLLVTLFALFVTGTAMSALTSSFPLIAGGRVAAALAHSALMPLFFGLAADAVPPQRRGTAVARVSLGFSLATIVGLPLGTAIGHWFSWRLTFWAVALLALAAAGPVVALGRKPYEPTRDGAEAQAGGGTEVGGGKRAGRLAELRVLGERRVRAVIAVTALSAAGAFTAYTYITPLLTDTTGFSASATTVLLLLFGIGGTVGNLVSGRLADRSVMAAVCAGVAALAAALPLLGATATVKPLAVVFLFLFGAAYYGVIPAVNTRLMNVAPARARNFALTVQSSAFNLGIALGGWLGGEVIASGVSMRWVPVAGGLVTVCALALALAESRARTSA</sequence>
<evidence type="ECO:0000256" key="3">
    <source>
        <dbReference type="ARBA" id="ARBA00022692"/>
    </source>
</evidence>
<dbReference type="EMBL" id="JBJDQH010000026">
    <property type="protein sequence ID" value="MFK4272398.1"/>
    <property type="molecule type" value="Genomic_DNA"/>
</dbReference>
<dbReference type="RefSeq" id="WP_404748742.1">
    <property type="nucleotide sequence ID" value="NZ_JBJDQH010000026.1"/>
</dbReference>
<protein>
    <submittedName>
        <fullName evidence="8">MFS transporter</fullName>
    </submittedName>
</protein>